<reference evidence="7" key="1">
    <citation type="journal article" date="2002" name="Chem. Biol.">
        <title>The biosynthetic gene cluster for the antitumor rebeccamycin: characterization and generation of indolocarbazole derivatives.</title>
        <authorList>
            <person name="Sanchez C."/>
            <person name="Butovich I.A."/>
            <person name="Brana A.F."/>
            <person name="Rohr J."/>
            <person name="Mendez C."/>
            <person name="Salas J.A."/>
        </authorList>
    </citation>
    <scope>NUCLEOTIDE SEQUENCE</scope>
    <source>
        <strain evidence="7">ATCC 39243</strain>
    </source>
</reference>
<dbReference type="GO" id="GO:0005524">
    <property type="term" value="F:ATP binding"/>
    <property type="evidence" value="ECO:0007669"/>
    <property type="project" value="UniProtKB-KW"/>
</dbReference>
<evidence type="ECO:0000313" key="5">
    <source>
        <dbReference type="EMBL" id="BAC10679.1"/>
    </source>
</evidence>
<dbReference type="PROSITE" id="PS50043">
    <property type="entry name" value="HTH_LUXR_2"/>
    <property type="match status" value="1"/>
</dbReference>
<dbReference type="GO" id="GO:0004016">
    <property type="term" value="F:adenylate cyclase activity"/>
    <property type="evidence" value="ECO:0007669"/>
    <property type="project" value="TreeGrafter"/>
</dbReference>
<evidence type="ECO:0000313" key="7">
    <source>
        <dbReference type="EMBL" id="CAC93719.1"/>
    </source>
</evidence>
<organism evidence="4">
    <name type="scientific">Lentzea aerocolonigenes</name>
    <name type="common">Lechevalieria aerocolonigenes</name>
    <name type="synonym">Saccharothrix aerocolonigenes</name>
    <dbReference type="NCBI Taxonomy" id="68170"/>
    <lineage>
        <taxon>Bacteria</taxon>
        <taxon>Bacillati</taxon>
        <taxon>Actinomycetota</taxon>
        <taxon>Actinomycetes</taxon>
        <taxon>Pseudonocardiales</taxon>
        <taxon>Pseudonocardiaceae</taxon>
        <taxon>Lentzea</taxon>
    </lineage>
</organism>
<dbReference type="Pfam" id="PF13191">
    <property type="entry name" value="AAA_16"/>
    <property type="match status" value="1"/>
</dbReference>
<evidence type="ECO:0000313" key="6">
    <source>
        <dbReference type="EMBL" id="BAC15755.1"/>
    </source>
</evidence>
<proteinExistence type="predicted"/>
<reference evidence="6" key="4">
    <citation type="journal article" date="2003" name="Biosci. Biotechnol. Biochem.">
        <title>Characterization of the biosynthetic gene cluster of rebeccamycin from Lechevalieria aerocolonigenes ATCC 39243.</title>
        <authorList>
            <person name="Onaka H."/>
            <person name="Taniguchi S."/>
            <person name="Igarashi Y."/>
            <person name="Furumai T."/>
        </authorList>
    </citation>
    <scope>NUCLEOTIDE SEQUENCE</scope>
</reference>
<dbReference type="Pfam" id="PF00196">
    <property type="entry name" value="GerE"/>
    <property type="match status" value="1"/>
</dbReference>
<reference evidence="6" key="8">
    <citation type="journal article" date="2006" name="Tetrahedron Lett.">
        <title>Direct formation of chromopyrrolic acid from indole-3-pyruvic acid by StaD, a novel hemoprotein in indolocarbazole biosynthesis.</title>
        <authorList>
            <person name="Asamizu S."/>
            <person name="Kato Y."/>
            <person name="Igarashi Y."/>
            <person name="Furumai T."/>
            <person name="Onaka H."/>
        </authorList>
    </citation>
    <scope>NUCLEOTIDE SEQUENCE</scope>
</reference>
<dbReference type="SUPFAM" id="SSF52540">
    <property type="entry name" value="P-loop containing nucleoside triphosphate hydrolases"/>
    <property type="match status" value="1"/>
</dbReference>
<reference evidence="6" key="2">
    <citation type="journal article" date="2002" name="J. Antibiot.">
        <title>Cloning of the staurosporine biosynthetic gene cluster from Streptomyces sp. TP-A0274 and its heterologous expression in Streptomyces lividans.</title>
        <authorList>
            <person name="Onaka H."/>
            <person name="Taniguchi S."/>
            <person name="Igarashi Y."/>
            <person name="Furumai T."/>
        </authorList>
    </citation>
    <scope>NUCLEOTIDE SEQUENCE</scope>
</reference>
<accession>Q8KHD3</accession>
<keyword evidence="2" id="KW-0067">ATP-binding</keyword>
<dbReference type="Gene3D" id="1.25.40.10">
    <property type="entry name" value="Tetratricopeptide repeat domain"/>
    <property type="match status" value="1"/>
</dbReference>
<dbReference type="PANTHER" id="PTHR16305">
    <property type="entry name" value="TESTICULAR SOLUBLE ADENYLYL CYCLASE"/>
    <property type="match status" value="1"/>
</dbReference>
<dbReference type="InterPro" id="IPR027417">
    <property type="entry name" value="P-loop_NTPase"/>
</dbReference>
<evidence type="ECO:0000256" key="2">
    <source>
        <dbReference type="ARBA" id="ARBA00022840"/>
    </source>
</evidence>
<dbReference type="EMBL" id="AB071405">
    <property type="protein sequence ID" value="BAC15755.1"/>
    <property type="molecule type" value="Genomic_DNA"/>
</dbReference>
<dbReference type="SUPFAM" id="SSF48452">
    <property type="entry name" value="TPR-like"/>
    <property type="match status" value="1"/>
</dbReference>
<dbReference type="Gene3D" id="1.10.10.10">
    <property type="entry name" value="Winged helix-like DNA-binding domain superfamily/Winged helix DNA-binding domain"/>
    <property type="match status" value="1"/>
</dbReference>
<dbReference type="AlphaFoldDB" id="Q8KHD3"/>
<dbReference type="GO" id="GO:0003677">
    <property type="term" value="F:DNA binding"/>
    <property type="evidence" value="ECO:0007669"/>
    <property type="project" value="InterPro"/>
</dbReference>
<sequence>MTRSRKAEFLSDVHQDNANSFPQWNPRETNCVALPGRPVRGREAELARIEQALDDAANARGGVLLVEGARGSGRSRLLAETARRAAERGFDVVSAEANELARLVPLAPILAALGEPQPVPGEADHSFAGLDDRWSRQLAHVRGRLARRIVKRPLAVLLDDLQWADPVTLLALRILPAQLAGQPLLWMLCRRTDEREPYVAQLYDQLLAAGVATPLRLQPLTAPAADEMAADLLGGAKPAPEVNALVGAADGNPAVLTELIEGLVDENVVVCSDGTARLVHGNASALLPQRFRSLMRGRIDALSPSTARMLEVAAVLGRSWLPDDVVEMLGTSTAELLPCFQEALAARLLMSTSDTMVFRHDLVWRSITESIPPAVCAALHRQAARMLLDRGSPVVSVAVHLARGARPHDVEAVAVLKNAATEVMTSSPRTAVEFASRALELTDRDGSTRPALTAVLVEAHTRAGALGRAVAVAANAGPETPAPALHRSLSTALLLRGEAREALAVSEKALAAASVTPETREALEINRLAALAALDDDALGSEVRRCTGDSPGVLTVLATARWQRGEFAEGLRLARAAARAAEEGAPFPWHLDPRIALAAFLVQSRREDEARQVITVLDGDIGRSGLDVLASVPHLLMAQLHLAAGRVEEAASRAHAALAEPVTTHTPIAHAVLAAVALRRGDLVAAAEHAHHLDGVRPVHWRAQTRWVRTQLTATADADAGFSLALLAEEPAAAAWHVRTALVAGEADRAAAVLRRIAAADHCPAADHARGVRDGDRSALERAVRDHVDEWARASAAEDLGVLLTPDDRNAAVERLDQALTAYTAAGAERDAARVRRRLRGLGVRRRHWRTADRPESGWDSLTNTELSVASLVTQGLTNKQVATQMFLSPHTVGFHLRQIFRKLGVHSRTELIRFGPNAGRTR</sequence>
<keyword evidence="1" id="KW-0547">Nucleotide-binding</keyword>
<reference evidence="6" key="5">
    <citation type="journal article" date="2003" name="J. Antibiot.">
        <title>pTOYAMAcos, pTYM18, and pTYM19, actinomycete-Escherichia coli integrating vectors for heterologous gene expression.</title>
        <authorList>
            <person name="Onaka H."/>
            <person name="Taniguchi S."/>
            <person name="Igarashi Y."/>
            <person name="Furumai T."/>
        </authorList>
    </citation>
    <scope>NUCLEOTIDE SEQUENCE</scope>
</reference>
<dbReference type="EMBL" id="AB090952">
    <property type="protein sequence ID" value="BAC10679.1"/>
    <property type="molecule type" value="Genomic_DNA"/>
</dbReference>
<dbReference type="InterPro" id="IPR041664">
    <property type="entry name" value="AAA_16"/>
</dbReference>
<dbReference type="SUPFAM" id="SSF46894">
    <property type="entry name" value="C-terminal effector domain of the bipartite response regulators"/>
    <property type="match status" value="1"/>
</dbReference>
<dbReference type="Gene3D" id="3.40.50.300">
    <property type="entry name" value="P-loop containing nucleotide triphosphate hydrolases"/>
    <property type="match status" value="1"/>
</dbReference>
<name>Q8KHD3_LENAE</name>
<dbReference type="SMART" id="SM00421">
    <property type="entry name" value="HTH_LUXR"/>
    <property type="match status" value="1"/>
</dbReference>
<reference evidence="4" key="3">
    <citation type="submission" date="2002-08" db="EMBL/GenBank/DDBJ databases">
        <title>The Biosynthesis of Indolocarbazoles in a Heterologous E. coli Host.</title>
        <authorList>
            <person name="Hyun C.-G."/>
            <person name="Bililign T."/>
            <person name="Liao J."/>
            <person name="Thorson J.S."/>
        </authorList>
    </citation>
    <scope>NUCLEOTIDE SEQUENCE</scope>
</reference>
<protein>
    <submittedName>
        <fullName evidence="4">Putative regulatory protein</fullName>
    </submittedName>
    <submittedName>
        <fullName evidence="6">Transcriptional activator</fullName>
    </submittedName>
</protein>
<dbReference type="GO" id="GO:0005737">
    <property type="term" value="C:cytoplasm"/>
    <property type="evidence" value="ECO:0007669"/>
    <property type="project" value="TreeGrafter"/>
</dbReference>
<dbReference type="InterPro" id="IPR016032">
    <property type="entry name" value="Sig_transdc_resp-reg_C-effctor"/>
</dbReference>
<gene>
    <name evidence="4" type="primary">rbmG</name>
    <name evidence="5" type="synonym">rebR</name>
</gene>
<dbReference type="InterPro" id="IPR011990">
    <property type="entry name" value="TPR-like_helical_dom_sf"/>
</dbReference>
<reference evidence="6" key="7">
    <citation type="journal article" date="2006" name="Nihon Hosenkin Gakkaishi">
        <title>Biosynthesis of heterocyclic antibiotics in actinomycetes and an approach to synthesize the natural compounds.</title>
        <authorList>
            <person name="Onaka H."/>
        </authorList>
    </citation>
    <scope>NUCLEOTIDE SEQUENCE</scope>
</reference>
<dbReference type="EMBL" id="AF534707">
    <property type="protein sequence ID" value="AAN01213.1"/>
    <property type="molecule type" value="Genomic_DNA"/>
</dbReference>
<dbReference type="InterPro" id="IPR000792">
    <property type="entry name" value="Tscrpt_reg_LuxR_C"/>
</dbReference>
<dbReference type="GO" id="GO:0006355">
    <property type="term" value="P:regulation of DNA-templated transcription"/>
    <property type="evidence" value="ECO:0007669"/>
    <property type="project" value="InterPro"/>
</dbReference>
<dbReference type="PANTHER" id="PTHR16305:SF35">
    <property type="entry name" value="TRANSCRIPTIONAL ACTIVATOR DOMAIN"/>
    <property type="match status" value="1"/>
</dbReference>
<dbReference type="CDD" id="cd06170">
    <property type="entry name" value="LuxR_C_like"/>
    <property type="match status" value="1"/>
</dbReference>
<dbReference type="EMBL" id="AJ414559">
    <property type="protein sequence ID" value="CAC93719.1"/>
    <property type="molecule type" value="Genomic_DNA"/>
</dbReference>
<evidence type="ECO:0000256" key="1">
    <source>
        <dbReference type="ARBA" id="ARBA00022741"/>
    </source>
</evidence>
<feature type="domain" description="HTH luxR-type" evidence="3">
    <location>
        <begin position="855"/>
        <end position="920"/>
    </location>
</feature>
<evidence type="ECO:0000313" key="4">
    <source>
        <dbReference type="EMBL" id="AAN01213.1"/>
    </source>
</evidence>
<reference evidence="5" key="6">
    <citation type="journal article" date="2005" name="J. Bacteriol.">
        <title>Molecular analysis of the rebeccamycin L-amino acid oxidase from Lechevalieria aerocolonigenes ATCC 39243.</title>
        <authorList>
            <person name="Nishizawa T."/>
            <person name="Aldrich C.C."/>
            <person name="Sherman D.H."/>
        </authorList>
    </citation>
    <scope>NUCLEOTIDE SEQUENCE</scope>
</reference>
<dbReference type="InterPro" id="IPR036388">
    <property type="entry name" value="WH-like_DNA-bd_sf"/>
</dbReference>
<evidence type="ECO:0000259" key="3">
    <source>
        <dbReference type="PROSITE" id="PS50043"/>
    </source>
</evidence>
<dbReference type="PRINTS" id="PR00038">
    <property type="entry name" value="HTHLUXR"/>
</dbReference>